<evidence type="ECO:0000313" key="12">
    <source>
        <dbReference type="Proteomes" id="UP000595437"/>
    </source>
</evidence>
<dbReference type="Gene3D" id="3.30.56.10">
    <property type="match status" value="1"/>
</dbReference>
<reference evidence="12" key="1">
    <citation type="submission" date="2021-01" db="EMBL/GenBank/DDBJ databases">
        <title>Caligus Genome Assembly.</title>
        <authorList>
            <person name="Gallardo-Escarate C."/>
        </authorList>
    </citation>
    <scope>NUCLEOTIDE SEQUENCE [LARGE SCALE GENOMIC DNA]</scope>
</reference>
<dbReference type="Gene3D" id="3.30.930.10">
    <property type="entry name" value="Bira Bifunctional Protein, Domain 2"/>
    <property type="match status" value="1"/>
</dbReference>
<keyword evidence="12" id="KW-1185">Reference proteome</keyword>
<name>A0A7T8HIU0_CALRO</name>
<dbReference type="GO" id="GO:0000287">
    <property type="term" value="F:magnesium ion binding"/>
    <property type="evidence" value="ECO:0007669"/>
    <property type="project" value="InterPro"/>
</dbReference>
<keyword evidence="6" id="KW-0067">ATP-binding</keyword>
<evidence type="ECO:0000256" key="1">
    <source>
        <dbReference type="ARBA" id="ARBA00001946"/>
    </source>
</evidence>
<keyword evidence="5" id="KW-0547">Nucleotide-binding</keyword>
<comment type="cofactor">
    <cofactor evidence="1">
        <name>Mg(2+)</name>
        <dbReference type="ChEBI" id="CHEBI:18420"/>
    </cofactor>
</comment>
<dbReference type="Proteomes" id="UP000595437">
    <property type="component" value="Chromosome 7"/>
</dbReference>
<evidence type="ECO:0000256" key="2">
    <source>
        <dbReference type="ARBA" id="ARBA00012814"/>
    </source>
</evidence>
<dbReference type="EC" id="6.1.1.20" evidence="2"/>
<dbReference type="PANTHER" id="PTHR10947:SF0">
    <property type="entry name" value="PHENYLALANINE--TRNA LIGASE BETA SUBUNIT"/>
    <property type="match status" value="1"/>
</dbReference>
<dbReference type="GO" id="GO:0009328">
    <property type="term" value="C:phenylalanine-tRNA ligase complex"/>
    <property type="evidence" value="ECO:0007669"/>
    <property type="project" value="TreeGrafter"/>
</dbReference>
<keyword evidence="8" id="KW-0648">Protein biosynthesis</keyword>
<feature type="domain" description="B5" evidence="10">
    <location>
        <begin position="48"/>
        <end position="126"/>
    </location>
</feature>
<dbReference type="InterPro" id="IPR045060">
    <property type="entry name" value="Phe-tRNA-ligase_IIc_bsu"/>
</dbReference>
<evidence type="ECO:0000256" key="7">
    <source>
        <dbReference type="ARBA" id="ARBA00022842"/>
    </source>
</evidence>
<dbReference type="SUPFAM" id="SSF46955">
    <property type="entry name" value="Putative DNA-binding domain"/>
    <property type="match status" value="1"/>
</dbReference>
<evidence type="ECO:0000256" key="6">
    <source>
        <dbReference type="ARBA" id="ARBA00022840"/>
    </source>
</evidence>
<dbReference type="GO" id="GO:0003723">
    <property type="term" value="F:RNA binding"/>
    <property type="evidence" value="ECO:0007669"/>
    <property type="project" value="InterPro"/>
</dbReference>
<protein>
    <recommendedName>
        <fullName evidence="2">phenylalanine--tRNA ligase</fullName>
        <ecNumber evidence="2">6.1.1.20</ecNumber>
    </recommendedName>
</protein>
<dbReference type="InterPro" id="IPR041616">
    <property type="entry name" value="PheRS_beta_core"/>
</dbReference>
<gene>
    <name evidence="11" type="ORF">FKW44_012046</name>
</gene>
<dbReference type="EMBL" id="CP045896">
    <property type="protein sequence ID" value="QQP50893.1"/>
    <property type="molecule type" value="Genomic_DNA"/>
</dbReference>
<keyword evidence="3 11" id="KW-0436">Ligase</keyword>
<dbReference type="OrthoDB" id="1698572at2759"/>
<proteinExistence type="predicted"/>
<evidence type="ECO:0000259" key="10">
    <source>
        <dbReference type="PROSITE" id="PS51483"/>
    </source>
</evidence>
<evidence type="ECO:0000256" key="9">
    <source>
        <dbReference type="ARBA" id="ARBA00023146"/>
    </source>
</evidence>
<dbReference type="GO" id="GO:0005524">
    <property type="term" value="F:ATP binding"/>
    <property type="evidence" value="ECO:0007669"/>
    <property type="project" value="UniProtKB-KW"/>
</dbReference>
<dbReference type="InterPro" id="IPR005147">
    <property type="entry name" value="tRNA_synthase_B5-dom"/>
</dbReference>
<evidence type="ECO:0000256" key="5">
    <source>
        <dbReference type="ARBA" id="ARBA00022741"/>
    </source>
</evidence>
<evidence type="ECO:0000256" key="4">
    <source>
        <dbReference type="ARBA" id="ARBA00022723"/>
    </source>
</evidence>
<keyword evidence="7" id="KW-0460">Magnesium</keyword>
<dbReference type="Pfam" id="PF03484">
    <property type="entry name" value="B5"/>
    <property type="match status" value="1"/>
</dbReference>
<dbReference type="Pfam" id="PF17759">
    <property type="entry name" value="tRNA_synthFbeta"/>
    <property type="match status" value="1"/>
</dbReference>
<dbReference type="PROSITE" id="PS51483">
    <property type="entry name" value="B5"/>
    <property type="match status" value="1"/>
</dbReference>
<dbReference type="SMART" id="SM00874">
    <property type="entry name" value="B5"/>
    <property type="match status" value="1"/>
</dbReference>
<dbReference type="AlphaFoldDB" id="A0A7T8HIU0"/>
<dbReference type="GO" id="GO:0006432">
    <property type="term" value="P:phenylalanyl-tRNA aminoacylation"/>
    <property type="evidence" value="ECO:0007669"/>
    <property type="project" value="InterPro"/>
</dbReference>
<dbReference type="SUPFAM" id="SSF55681">
    <property type="entry name" value="Class II aaRS and biotin synthetases"/>
    <property type="match status" value="1"/>
</dbReference>
<accession>A0A7T8HIU0</accession>
<organism evidence="11 12">
    <name type="scientific">Caligus rogercresseyi</name>
    <name type="common">Sea louse</name>
    <dbReference type="NCBI Taxonomy" id="217165"/>
    <lineage>
        <taxon>Eukaryota</taxon>
        <taxon>Metazoa</taxon>
        <taxon>Ecdysozoa</taxon>
        <taxon>Arthropoda</taxon>
        <taxon>Crustacea</taxon>
        <taxon>Multicrustacea</taxon>
        <taxon>Hexanauplia</taxon>
        <taxon>Copepoda</taxon>
        <taxon>Siphonostomatoida</taxon>
        <taxon>Caligidae</taxon>
        <taxon>Caligus</taxon>
    </lineage>
</organism>
<keyword evidence="4" id="KW-0479">Metal-binding</keyword>
<dbReference type="PANTHER" id="PTHR10947">
    <property type="entry name" value="PHENYLALANYL-TRNA SYNTHETASE BETA CHAIN AND LEUCINE-RICH REPEAT-CONTAINING PROTEIN 47"/>
    <property type="match status" value="1"/>
</dbReference>
<dbReference type="InterPro" id="IPR009061">
    <property type="entry name" value="DNA-bd_dom_put_sf"/>
</dbReference>
<feature type="non-terminal residue" evidence="11">
    <location>
        <position position="1"/>
    </location>
</feature>
<dbReference type="GO" id="GO:0004826">
    <property type="term" value="F:phenylalanine-tRNA ligase activity"/>
    <property type="evidence" value="ECO:0007669"/>
    <property type="project" value="UniProtKB-EC"/>
</dbReference>
<evidence type="ECO:0000256" key="8">
    <source>
        <dbReference type="ARBA" id="ARBA00022917"/>
    </source>
</evidence>
<dbReference type="FunFam" id="3.30.56.10:FF:000003">
    <property type="entry name" value="Phenylalanine--tRNA ligase beta subunit"/>
    <property type="match status" value="1"/>
</dbReference>
<evidence type="ECO:0000256" key="3">
    <source>
        <dbReference type="ARBA" id="ARBA00022598"/>
    </source>
</evidence>
<dbReference type="InterPro" id="IPR045864">
    <property type="entry name" value="aa-tRNA-synth_II/BPL/LPL"/>
</dbReference>
<keyword evidence="9" id="KW-0030">Aminoacyl-tRNA synthetase</keyword>
<evidence type="ECO:0000313" key="11">
    <source>
        <dbReference type="EMBL" id="QQP50893.1"/>
    </source>
</evidence>
<sequence length="191" mass="21021">TDLVKAQVVLDTIVAMFSEYCAQPFLIESVEVSNPNDKVHPTRVYPTLEYRKEVVSRKKVNGIVGADLESTKIASLLGKMSLNSSVLQDAGESIEVTIPPTRHDVLHACDIYEDVAIAYGYNNLTKTIPKLMTIGQQLPLNKLSDQLREQIAQSGFTEALSFSLCSKDDISTKLCNPQAINEAVKISNPRP</sequence>